<gene>
    <name evidence="1" type="ORF">DFA_11945</name>
</gene>
<dbReference type="CDD" id="cd00882">
    <property type="entry name" value="Ras_like_GTPase"/>
    <property type="match status" value="1"/>
</dbReference>
<dbReference type="Gene3D" id="3.40.50.300">
    <property type="entry name" value="P-loop containing nucleotide triphosphate hydrolases"/>
    <property type="match status" value="1"/>
</dbReference>
<dbReference type="GeneID" id="14865403"/>
<dbReference type="RefSeq" id="XP_004350884.1">
    <property type="nucleotide sequence ID" value="XM_004350833.1"/>
</dbReference>
<keyword evidence="2" id="KW-1185">Reference proteome</keyword>
<reference evidence="2" key="1">
    <citation type="journal article" date="2011" name="Genome Res.">
        <title>Phylogeny-wide analysis of social amoeba genomes highlights ancient origins for complex intercellular communication.</title>
        <authorList>
            <person name="Heidel A.J."/>
            <person name="Lawal H.M."/>
            <person name="Felder M."/>
            <person name="Schilde C."/>
            <person name="Helps N.R."/>
            <person name="Tunggal B."/>
            <person name="Rivero F."/>
            <person name="John U."/>
            <person name="Schleicher M."/>
            <person name="Eichinger L."/>
            <person name="Platzer M."/>
            <person name="Noegel A.A."/>
            <person name="Schaap P."/>
            <person name="Gloeckner G."/>
        </authorList>
    </citation>
    <scope>NUCLEOTIDE SEQUENCE [LARGE SCALE GENOMIC DNA]</scope>
    <source>
        <strain evidence="2">SH3</strain>
    </source>
</reference>
<sequence length="454" mass="50945">MTKHHQPPLGPSKHTEYGKLPQSLKHRLSMIYLKNKIDLNEEHTKRLLCKDPNDEYVMLSDHYHHFQESTKSVISFIGDTGVGKSTIIKAFIKDISLWPVTANEGEQGSCLSTSCGVVVHHGTLDDVNQQMERPVLVIDCEGYGGSTETNAQQYQRSLQTDNNNNKSQSTKNYLCLYSQFVYTYSHVIVYMYTGNNLDKSAIKLLTHIKITQNRCTNQHVNKPHIIFVQNKSITPQPKLSESRRKELDNIFQTVESTKIAIVLHTKKYDEDLKSLQTKINNLLGPPPTESTLQPLNYHLKVLPFGVGLYNVYKTTQSKEAEAVDFFSYNHPKDSEIICESCKNHLQRCIDCSLLHCPQHINNKVHLCVANMGINRLLGALNKEQQNCSVIVVDQQSPKPLRNLTQIATTEIPGGDGQVSIRLCPKSSSIIFFSSIAAGAGDGADEAGRSHNTEN</sequence>
<proteinExistence type="predicted"/>
<dbReference type="Proteomes" id="UP000007797">
    <property type="component" value="Unassembled WGS sequence"/>
</dbReference>
<evidence type="ECO:0000313" key="2">
    <source>
        <dbReference type="Proteomes" id="UP000007797"/>
    </source>
</evidence>
<protein>
    <submittedName>
        <fullName evidence="1">Uncharacterized protein</fullName>
    </submittedName>
</protein>
<organism evidence="1 2">
    <name type="scientific">Cavenderia fasciculata</name>
    <name type="common">Slime mold</name>
    <name type="synonym">Dictyostelium fasciculatum</name>
    <dbReference type="NCBI Taxonomy" id="261658"/>
    <lineage>
        <taxon>Eukaryota</taxon>
        <taxon>Amoebozoa</taxon>
        <taxon>Evosea</taxon>
        <taxon>Eumycetozoa</taxon>
        <taxon>Dictyostelia</taxon>
        <taxon>Acytosteliales</taxon>
        <taxon>Cavenderiaceae</taxon>
        <taxon>Cavenderia</taxon>
    </lineage>
</organism>
<evidence type="ECO:0000313" key="1">
    <source>
        <dbReference type="EMBL" id="EGG14176.1"/>
    </source>
</evidence>
<dbReference type="EMBL" id="GL883029">
    <property type="protein sequence ID" value="EGG14176.1"/>
    <property type="molecule type" value="Genomic_DNA"/>
</dbReference>
<dbReference type="SUPFAM" id="SSF52540">
    <property type="entry name" value="P-loop containing nucleoside triphosphate hydrolases"/>
    <property type="match status" value="1"/>
</dbReference>
<dbReference type="OrthoDB" id="194358at2759"/>
<name>F4QEW9_CACFS</name>
<dbReference type="InterPro" id="IPR027417">
    <property type="entry name" value="P-loop_NTPase"/>
</dbReference>
<accession>F4QEW9</accession>
<dbReference type="AlphaFoldDB" id="F4QEW9"/>
<dbReference type="KEGG" id="dfa:DFA_11945"/>